<dbReference type="InterPro" id="IPR027417">
    <property type="entry name" value="P-loop_NTPase"/>
</dbReference>
<keyword evidence="4" id="KW-1185">Reference proteome</keyword>
<comment type="cofactor">
    <cofactor evidence="1">
        <name>Mg(2+)</name>
        <dbReference type="ChEBI" id="CHEBI:18420"/>
    </cofactor>
</comment>
<comment type="similarity">
    <text evidence="1">Belongs to the helicase family.</text>
</comment>
<dbReference type="EMBL" id="BMAV01007562">
    <property type="protein sequence ID" value="GFY50575.1"/>
    <property type="molecule type" value="Genomic_DNA"/>
</dbReference>
<keyword evidence="1" id="KW-0067">ATP-binding</keyword>
<keyword evidence="1" id="KW-0234">DNA repair</keyword>
<dbReference type="Gene3D" id="3.40.50.300">
    <property type="entry name" value="P-loop containing nucleotide triphosphate hydrolases"/>
    <property type="match status" value="1"/>
</dbReference>
<dbReference type="Pfam" id="PF05970">
    <property type="entry name" value="PIF1"/>
    <property type="match status" value="1"/>
</dbReference>
<evidence type="ECO:0000313" key="3">
    <source>
        <dbReference type="EMBL" id="GFY50575.1"/>
    </source>
</evidence>
<proteinExistence type="inferred from homology"/>
<keyword evidence="1" id="KW-0233">DNA recombination</keyword>
<dbReference type="GO" id="GO:0043139">
    <property type="term" value="F:5'-3' DNA helicase activity"/>
    <property type="evidence" value="ECO:0007669"/>
    <property type="project" value="UniProtKB-EC"/>
</dbReference>
<organism evidence="3 4">
    <name type="scientific">Trichonephila inaurata madagascariensis</name>
    <dbReference type="NCBI Taxonomy" id="2747483"/>
    <lineage>
        <taxon>Eukaryota</taxon>
        <taxon>Metazoa</taxon>
        <taxon>Ecdysozoa</taxon>
        <taxon>Arthropoda</taxon>
        <taxon>Chelicerata</taxon>
        <taxon>Arachnida</taxon>
        <taxon>Araneae</taxon>
        <taxon>Araneomorphae</taxon>
        <taxon>Entelegynae</taxon>
        <taxon>Araneoidea</taxon>
        <taxon>Nephilidae</taxon>
        <taxon>Trichonephila</taxon>
        <taxon>Trichonephila inaurata</taxon>
    </lineage>
</organism>
<dbReference type="GO" id="GO:0006310">
    <property type="term" value="P:DNA recombination"/>
    <property type="evidence" value="ECO:0007669"/>
    <property type="project" value="UniProtKB-KW"/>
</dbReference>
<dbReference type="GO" id="GO:0006281">
    <property type="term" value="P:DNA repair"/>
    <property type="evidence" value="ECO:0007669"/>
    <property type="project" value="UniProtKB-KW"/>
</dbReference>
<keyword evidence="1" id="KW-0378">Hydrolase</keyword>
<dbReference type="GO" id="GO:0016787">
    <property type="term" value="F:hydrolase activity"/>
    <property type="evidence" value="ECO:0007669"/>
    <property type="project" value="UniProtKB-KW"/>
</dbReference>
<dbReference type="GO" id="GO:0000723">
    <property type="term" value="P:telomere maintenance"/>
    <property type="evidence" value="ECO:0007669"/>
    <property type="project" value="InterPro"/>
</dbReference>
<comment type="catalytic activity">
    <reaction evidence="1">
        <text>ATP + H2O = ADP + phosphate + H(+)</text>
        <dbReference type="Rhea" id="RHEA:13065"/>
        <dbReference type="ChEBI" id="CHEBI:15377"/>
        <dbReference type="ChEBI" id="CHEBI:15378"/>
        <dbReference type="ChEBI" id="CHEBI:30616"/>
        <dbReference type="ChEBI" id="CHEBI:43474"/>
        <dbReference type="ChEBI" id="CHEBI:456216"/>
        <dbReference type="EC" id="5.6.2.3"/>
    </reaction>
</comment>
<evidence type="ECO:0000259" key="2">
    <source>
        <dbReference type="Pfam" id="PF05970"/>
    </source>
</evidence>
<gene>
    <name evidence="3" type="primary">AVEN_145847_1</name>
    <name evidence="3" type="ORF">TNIN_106221</name>
</gene>
<dbReference type="AlphaFoldDB" id="A0A8X6XDA2"/>
<name>A0A8X6XDA2_9ARAC</name>
<feature type="domain" description="DNA helicase Pif1-like DEAD-box helicase" evidence="2">
    <location>
        <begin position="35"/>
        <end position="131"/>
    </location>
</feature>
<keyword evidence="1" id="KW-0227">DNA damage</keyword>
<protein>
    <recommendedName>
        <fullName evidence="1">ATP-dependent DNA helicase</fullName>
        <ecNumber evidence="1">5.6.2.3</ecNumber>
    </recommendedName>
</protein>
<dbReference type="OrthoDB" id="10050779at2759"/>
<comment type="caution">
    <text evidence="3">The sequence shown here is derived from an EMBL/GenBank/DDBJ whole genome shotgun (WGS) entry which is preliminary data.</text>
</comment>
<dbReference type="EC" id="5.6.2.3" evidence="1"/>
<dbReference type="PANTHER" id="PTHR10492">
    <property type="match status" value="1"/>
</dbReference>
<evidence type="ECO:0000256" key="1">
    <source>
        <dbReference type="RuleBase" id="RU363044"/>
    </source>
</evidence>
<dbReference type="GO" id="GO:0005524">
    <property type="term" value="F:ATP binding"/>
    <property type="evidence" value="ECO:0007669"/>
    <property type="project" value="UniProtKB-KW"/>
</dbReference>
<dbReference type="InterPro" id="IPR010285">
    <property type="entry name" value="DNA_helicase_pif1-like_DEAD"/>
</dbReference>
<evidence type="ECO:0000313" key="4">
    <source>
        <dbReference type="Proteomes" id="UP000886998"/>
    </source>
</evidence>
<keyword evidence="1" id="KW-0547">Nucleotide-binding</keyword>
<keyword evidence="1 3" id="KW-0347">Helicase</keyword>
<accession>A0A8X6XDA2</accession>
<sequence>MSIGLPEPAILNAYVKTDFYNLEAERQEGERLMSMLNPEQRTIFDAVSRAIQDVDEALPKAFCVDGFAGSGKRFLFNAIIHLVRGLVENNVPVAWSGISSIIVEGSRTVHSRFKLLVTILDNSSCGVRHNTE</sequence>
<dbReference type="Proteomes" id="UP000886998">
    <property type="component" value="Unassembled WGS sequence"/>
</dbReference>
<reference evidence="3" key="1">
    <citation type="submission" date="2020-08" db="EMBL/GenBank/DDBJ databases">
        <title>Multicomponent nature underlies the extraordinary mechanical properties of spider dragline silk.</title>
        <authorList>
            <person name="Kono N."/>
            <person name="Nakamura H."/>
            <person name="Mori M."/>
            <person name="Yoshida Y."/>
            <person name="Ohtoshi R."/>
            <person name="Malay A.D."/>
            <person name="Moran D.A.P."/>
            <person name="Tomita M."/>
            <person name="Numata K."/>
            <person name="Arakawa K."/>
        </authorList>
    </citation>
    <scope>NUCLEOTIDE SEQUENCE</scope>
</reference>